<reference evidence="12" key="1">
    <citation type="journal article" date="2021" name="Elife">
        <title>Highly contiguous assemblies of 101 drosophilid genomes.</title>
        <authorList>
            <person name="Kim B.Y."/>
            <person name="Wang J.R."/>
            <person name="Miller D.E."/>
            <person name="Barmina O."/>
            <person name="Delaney E."/>
            <person name="Thompson A."/>
            <person name="Comeault A.A."/>
            <person name="Peede D."/>
            <person name="D'Agostino E.R."/>
            <person name="Pelaez J."/>
            <person name="Aguilar J.M."/>
            <person name="Haji D."/>
            <person name="Matsunaga T."/>
            <person name="Armstrong E.E."/>
            <person name="Zych M."/>
            <person name="Ogawa Y."/>
            <person name="Stamenkovic-Radak M."/>
            <person name="Jelic M."/>
            <person name="Veselinovic M.S."/>
            <person name="Tanaskovic M."/>
            <person name="Eric P."/>
            <person name="Gao J.J."/>
            <person name="Katoh T.K."/>
            <person name="Toda M.J."/>
            <person name="Watabe H."/>
            <person name="Watada M."/>
            <person name="Davis J.S."/>
            <person name="Moyle L.C."/>
            <person name="Manoli G."/>
            <person name="Bertolini E."/>
            <person name="Kostal V."/>
            <person name="Hawley R.S."/>
            <person name="Takahashi A."/>
            <person name="Jones C.D."/>
            <person name="Price D.K."/>
            <person name="Whiteman N."/>
            <person name="Kopp A."/>
            <person name="Matute D.R."/>
            <person name="Petrov D.A."/>
        </authorList>
    </citation>
    <scope>NUCLEOTIDE SEQUENCE [LARGE SCALE GENOMIC DNA]</scope>
</reference>
<protein>
    <recommendedName>
        <fullName evidence="10">Odorant receptor</fullName>
    </recommendedName>
</protein>
<evidence type="ECO:0000256" key="10">
    <source>
        <dbReference type="RuleBase" id="RU351113"/>
    </source>
</evidence>
<reference evidence="11" key="2">
    <citation type="submission" date="2025-05" db="UniProtKB">
        <authorList>
            <consortium name="EnsemblMetazoa"/>
        </authorList>
    </citation>
    <scope>IDENTIFICATION</scope>
</reference>
<feature type="transmembrane region" description="Helical" evidence="10">
    <location>
        <begin position="394"/>
        <end position="411"/>
    </location>
</feature>
<sequence>MKSNGQIFRKVEVKEEVEEEEVPESRRAFRNLFNCFYALGMQAPDGSPPTRSTTWRRIYRCFSVIMYVWQLLVVPTCFVISYRYMGGMEITQVLTSAQVAIDAVILPAKIVALALNLPLLRRAEHHLAALDARCREQAEFQLILDAVRFCNRLVWFYQISYAIYSSSTFVSAFLLGQPPYALYLPGLDWQRSKLQFYIQAWIEFLIMNWTCLHQASDDVYAVIYLYVVRVQVQLLARRVQKLGRSDEARGEEEAYPDARRQKEHCAELQRCIVDHQTMLQLLGCISPVISRTIFVQFLITAAIMGTTMINIFIFANTNTKIASIIYLMAVTLQTAPCCYQATSLMLDNEKLSLAIFQCQWLGQSPRFRKMLLYYLHRAQQPITLTAMKLFPINLATYFSIAKFSFSLYTLIKGMNLGERFTGTN</sequence>
<keyword evidence="2" id="KW-1003">Cell membrane</keyword>
<evidence type="ECO:0000256" key="3">
    <source>
        <dbReference type="ARBA" id="ARBA00022606"/>
    </source>
</evidence>
<keyword evidence="6 10" id="KW-1133">Transmembrane helix</keyword>
<evidence type="ECO:0000313" key="11">
    <source>
        <dbReference type="EnsemblMetazoa" id="XP_016983324.2"/>
    </source>
</evidence>
<keyword evidence="9 10" id="KW-0807">Transducer</keyword>
<feature type="transmembrane region" description="Helical" evidence="10">
    <location>
        <begin position="154"/>
        <end position="174"/>
    </location>
</feature>
<name>A0ABM5HPC8_DRORH</name>
<accession>A0ABM5HPC8</accession>
<evidence type="ECO:0000256" key="5">
    <source>
        <dbReference type="ARBA" id="ARBA00022725"/>
    </source>
</evidence>
<dbReference type="EnsemblMetazoa" id="XM_017127835.2">
    <property type="protein sequence ID" value="XP_016983324.2"/>
    <property type="gene ID" value="LOC108047594"/>
</dbReference>
<evidence type="ECO:0000256" key="8">
    <source>
        <dbReference type="ARBA" id="ARBA00023170"/>
    </source>
</evidence>
<evidence type="ECO:0000256" key="2">
    <source>
        <dbReference type="ARBA" id="ARBA00022475"/>
    </source>
</evidence>
<comment type="subcellular location">
    <subcellularLocation>
        <location evidence="1 10">Cell membrane</location>
        <topology evidence="1 10">Multi-pass membrane protein</topology>
    </subcellularLocation>
</comment>
<keyword evidence="5 10" id="KW-0552">Olfaction</keyword>
<feature type="transmembrane region" description="Helical" evidence="10">
    <location>
        <begin position="97"/>
        <end position="117"/>
    </location>
</feature>
<proteinExistence type="inferred from homology"/>
<dbReference type="Pfam" id="PF02949">
    <property type="entry name" value="7tm_6"/>
    <property type="match status" value="1"/>
</dbReference>
<keyword evidence="4 10" id="KW-0812">Transmembrane</keyword>
<comment type="similarity">
    <text evidence="10">Belongs to the insect chemoreceptor superfamily. Heteromeric odorant receptor channel (TC 1.A.69) family.</text>
</comment>
<dbReference type="PANTHER" id="PTHR21137:SF35">
    <property type="entry name" value="ODORANT RECEPTOR 19A-RELATED"/>
    <property type="match status" value="1"/>
</dbReference>
<keyword evidence="8 10" id="KW-0675">Receptor</keyword>
<evidence type="ECO:0000256" key="9">
    <source>
        <dbReference type="ARBA" id="ARBA00023224"/>
    </source>
</evidence>
<feature type="transmembrane region" description="Helical" evidence="10">
    <location>
        <begin position="293"/>
        <end position="314"/>
    </location>
</feature>
<evidence type="ECO:0000256" key="1">
    <source>
        <dbReference type="ARBA" id="ARBA00004651"/>
    </source>
</evidence>
<dbReference type="PANTHER" id="PTHR21137">
    <property type="entry name" value="ODORANT RECEPTOR"/>
    <property type="match status" value="1"/>
</dbReference>
<comment type="caution">
    <text evidence="10">Lacks conserved residue(s) required for the propagation of feature annotation.</text>
</comment>
<keyword evidence="12" id="KW-1185">Reference proteome</keyword>
<keyword evidence="7 10" id="KW-0472">Membrane</keyword>
<evidence type="ECO:0000256" key="7">
    <source>
        <dbReference type="ARBA" id="ARBA00023136"/>
    </source>
</evidence>
<keyword evidence="3 10" id="KW-0716">Sensory transduction</keyword>
<feature type="transmembrane region" description="Helical" evidence="10">
    <location>
        <begin position="321"/>
        <end position="342"/>
    </location>
</feature>
<feature type="transmembrane region" description="Helical" evidence="10">
    <location>
        <begin position="64"/>
        <end position="85"/>
    </location>
</feature>
<dbReference type="Proteomes" id="UP001652680">
    <property type="component" value="Unassembled WGS sequence"/>
</dbReference>
<evidence type="ECO:0000313" key="12">
    <source>
        <dbReference type="Proteomes" id="UP001652680"/>
    </source>
</evidence>
<dbReference type="RefSeq" id="XP_016983324.2">
    <property type="nucleotide sequence ID" value="XM_017127835.2"/>
</dbReference>
<organism evidence="11 12">
    <name type="scientific">Drosophila rhopaloa</name>
    <name type="common">Fruit fly</name>
    <dbReference type="NCBI Taxonomy" id="1041015"/>
    <lineage>
        <taxon>Eukaryota</taxon>
        <taxon>Metazoa</taxon>
        <taxon>Ecdysozoa</taxon>
        <taxon>Arthropoda</taxon>
        <taxon>Hexapoda</taxon>
        <taxon>Insecta</taxon>
        <taxon>Pterygota</taxon>
        <taxon>Neoptera</taxon>
        <taxon>Endopterygota</taxon>
        <taxon>Diptera</taxon>
        <taxon>Brachycera</taxon>
        <taxon>Muscomorpha</taxon>
        <taxon>Ephydroidea</taxon>
        <taxon>Drosophilidae</taxon>
        <taxon>Drosophila</taxon>
        <taxon>Sophophora</taxon>
    </lineage>
</organism>
<dbReference type="InterPro" id="IPR004117">
    <property type="entry name" value="7tm6_olfct_rcpt"/>
</dbReference>
<evidence type="ECO:0000256" key="4">
    <source>
        <dbReference type="ARBA" id="ARBA00022692"/>
    </source>
</evidence>
<dbReference type="GeneID" id="108047594"/>
<evidence type="ECO:0000256" key="6">
    <source>
        <dbReference type="ARBA" id="ARBA00022989"/>
    </source>
</evidence>